<evidence type="ECO:0000313" key="3">
    <source>
        <dbReference type="Proteomes" id="UP001454036"/>
    </source>
</evidence>
<organism evidence="2 3">
    <name type="scientific">Lithospermum erythrorhizon</name>
    <name type="common">Purple gromwell</name>
    <name type="synonym">Lithospermum officinale var. erythrorhizon</name>
    <dbReference type="NCBI Taxonomy" id="34254"/>
    <lineage>
        <taxon>Eukaryota</taxon>
        <taxon>Viridiplantae</taxon>
        <taxon>Streptophyta</taxon>
        <taxon>Embryophyta</taxon>
        <taxon>Tracheophyta</taxon>
        <taxon>Spermatophyta</taxon>
        <taxon>Magnoliopsida</taxon>
        <taxon>eudicotyledons</taxon>
        <taxon>Gunneridae</taxon>
        <taxon>Pentapetalae</taxon>
        <taxon>asterids</taxon>
        <taxon>lamiids</taxon>
        <taxon>Boraginales</taxon>
        <taxon>Boraginaceae</taxon>
        <taxon>Boraginoideae</taxon>
        <taxon>Lithospermeae</taxon>
        <taxon>Lithospermum</taxon>
    </lineage>
</organism>
<evidence type="ECO:0000313" key="2">
    <source>
        <dbReference type="EMBL" id="GAA0173866.1"/>
    </source>
</evidence>
<sequence length="130" mass="14788">MQRSENVVEYVTRLKMVTNEMKMNGESLDDVCVMEKLLRSLTRKFDYVVTSIEESKDLSTISINEIVGSLQAHEQRMNQYDDTDNLEKASQSKVSISEDQGNNSNVRGKGNYGGYRGNYRIRFGGYGNGR</sequence>
<evidence type="ECO:0000256" key="1">
    <source>
        <dbReference type="SAM" id="MobiDB-lite"/>
    </source>
</evidence>
<dbReference type="Pfam" id="PF14223">
    <property type="entry name" value="Retrotran_gag_2"/>
    <property type="match status" value="1"/>
</dbReference>
<protein>
    <submittedName>
        <fullName evidence="2">Uncharacterized protein</fullName>
    </submittedName>
</protein>
<dbReference type="Proteomes" id="UP001454036">
    <property type="component" value="Unassembled WGS sequence"/>
</dbReference>
<dbReference type="PANTHER" id="PTHR35317:SF28">
    <property type="entry name" value="ZINC FINGER, CCHC-TYPE, RIBONUCLEASE H-LIKE DOMAIN, GAG-PRE-INTEGRASE DOMAIN PROTEIN-RELATED"/>
    <property type="match status" value="1"/>
</dbReference>
<proteinExistence type="predicted"/>
<name>A0AAV3REV8_LITER</name>
<dbReference type="EMBL" id="BAABME010026412">
    <property type="protein sequence ID" value="GAA0173866.1"/>
    <property type="molecule type" value="Genomic_DNA"/>
</dbReference>
<dbReference type="PANTHER" id="PTHR35317">
    <property type="entry name" value="OS04G0629600 PROTEIN"/>
    <property type="match status" value="1"/>
</dbReference>
<feature type="compositionally biased region" description="Polar residues" evidence="1">
    <location>
        <begin position="88"/>
        <end position="104"/>
    </location>
</feature>
<reference evidence="2 3" key="1">
    <citation type="submission" date="2024-01" db="EMBL/GenBank/DDBJ databases">
        <title>The complete chloroplast genome sequence of Lithospermum erythrorhizon: insights into the phylogenetic relationship among Boraginaceae species and the maternal lineages of purple gromwells.</title>
        <authorList>
            <person name="Okada T."/>
            <person name="Watanabe K."/>
        </authorList>
    </citation>
    <scope>NUCLEOTIDE SEQUENCE [LARGE SCALE GENOMIC DNA]</scope>
</reference>
<gene>
    <name evidence="2" type="ORF">LIER_41611</name>
</gene>
<accession>A0AAV3REV8</accession>
<keyword evidence="3" id="KW-1185">Reference proteome</keyword>
<comment type="caution">
    <text evidence="2">The sequence shown here is derived from an EMBL/GenBank/DDBJ whole genome shotgun (WGS) entry which is preliminary data.</text>
</comment>
<feature type="region of interest" description="Disordered" evidence="1">
    <location>
        <begin position="74"/>
        <end position="111"/>
    </location>
</feature>
<dbReference type="AlphaFoldDB" id="A0AAV3REV8"/>